<accession>A0ACC2P8X6</accession>
<proteinExistence type="predicted"/>
<gene>
    <name evidence="1" type="ORF">QAD02_015836</name>
</gene>
<reference evidence="1" key="1">
    <citation type="submission" date="2023-04" db="EMBL/GenBank/DDBJ databases">
        <title>A chromosome-level genome assembly of the parasitoid wasp Eretmocerus hayati.</title>
        <authorList>
            <person name="Zhong Y."/>
            <person name="Liu S."/>
            <person name="Liu Y."/>
        </authorList>
    </citation>
    <scope>NUCLEOTIDE SEQUENCE</scope>
    <source>
        <strain evidence="1">ZJU_SS_LIU_2023</strain>
    </source>
</reference>
<evidence type="ECO:0000313" key="1">
    <source>
        <dbReference type="EMBL" id="KAJ8680049.1"/>
    </source>
</evidence>
<comment type="caution">
    <text evidence="1">The sequence shown here is derived from an EMBL/GenBank/DDBJ whole genome shotgun (WGS) entry which is preliminary data.</text>
</comment>
<name>A0ACC2P8X6_9HYME</name>
<evidence type="ECO:0000313" key="2">
    <source>
        <dbReference type="Proteomes" id="UP001239111"/>
    </source>
</evidence>
<sequence length="110" mass="12550">MELEVAKNEILRLMENEEDRETRTVLFYLAQSFNLTKVWLTAKPLGYNYLHVVCWFYINNNGNLDEGVLPFTTADRQIVNMPWESKAMALVQDVVIEGLPSSDNGAPVSL</sequence>
<protein>
    <submittedName>
        <fullName evidence="1">Uncharacterized protein</fullName>
    </submittedName>
</protein>
<keyword evidence="2" id="KW-1185">Reference proteome</keyword>
<dbReference type="Proteomes" id="UP001239111">
    <property type="component" value="Chromosome 2"/>
</dbReference>
<dbReference type="EMBL" id="CM056742">
    <property type="protein sequence ID" value="KAJ8680049.1"/>
    <property type="molecule type" value="Genomic_DNA"/>
</dbReference>
<organism evidence="1 2">
    <name type="scientific">Eretmocerus hayati</name>
    <dbReference type="NCBI Taxonomy" id="131215"/>
    <lineage>
        <taxon>Eukaryota</taxon>
        <taxon>Metazoa</taxon>
        <taxon>Ecdysozoa</taxon>
        <taxon>Arthropoda</taxon>
        <taxon>Hexapoda</taxon>
        <taxon>Insecta</taxon>
        <taxon>Pterygota</taxon>
        <taxon>Neoptera</taxon>
        <taxon>Endopterygota</taxon>
        <taxon>Hymenoptera</taxon>
        <taxon>Apocrita</taxon>
        <taxon>Proctotrupomorpha</taxon>
        <taxon>Chalcidoidea</taxon>
        <taxon>Aphelinidae</taxon>
        <taxon>Aphelininae</taxon>
        <taxon>Eretmocerus</taxon>
    </lineage>
</organism>